<dbReference type="PRINTS" id="PR00625">
    <property type="entry name" value="JDOMAIN"/>
</dbReference>
<keyword evidence="3 6" id="KW-1133">Transmembrane helix</keyword>
<accession>A0A9X3Z6K1</accession>
<dbReference type="CDD" id="cd06257">
    <property type="entry name" value="DnaJ"/>
    <property type="match status" value="1"/>
</dbReference>
<dbReference type="EMBL" id="JANWOI010000001">
    <property type="protein sequence ID" value="MDA5193098.1"/>
    <property type="molecule type" value="Genomic_DNA"/>
</dbReference>
<protein>
    <submittedName>
        <fullName evidence="8">DnaJ domain-containing protein</fullName>
    </submittedName>
</protein>
<evidence type="ECO:0000313" key="8">
    <source>
        <dbReference type="EMBL" id="MDA5193098.1"/>
    </source>
</evidence>
<keyword evidence="9" id="KW-1185">Reference proteome</keyword>
<dbReference type="PANTHER" id="PTHR12763:SF28">
    <property type="entry name" value="GEO10507P1-RELATED"/>
    <property type="match status" value="1"/>
</dbReference>
<dbReference type="InterPro" id="IPR001623">
    <property type="entry name" value="DnaJ_domain"/>
</dbReference>
<comment type="caution">
    <text evidence="8">The sequence shown here is derived from an EMBL/GenBank/DDBJ whole genome shotgun (WGS) entry which is preliminary data.</text>
</comment>
<evidence type="ECO:0000256" key="2">
    <source>
        <dbReference type="ARBA" id="ARBA00022692"/>
    </source>
</evidence>
<evidence type="ECO:0000256" key="1">
    <source>
        <dbReference type="ARBA" id="ARBA00004167"/>
    </source>
</evidence>
<dbReference type="SMART" id="SM00271">
    <property type="entry name" value="DnaJ"/>
    <property type="match status" value="1"/>
</dbReference>
<comment type="subcellular location">
    <subcellularLocation>
        <location evidence="1">Membrane</location>
        <topology evidence="1">Single-pass membrane protein</topology>
    </subcellularLocation>
</comment>
<evidence type="ECO:0000313" key="9">
    <source>
        <dbReference type="Proteomes" id="UP001141619"/>
    </source>
</evidence>
<name>A0A9X3Z6K1_9PROT</name>
<evidence type="ECO:0000256" key="3">
    <source>
        <dbReference type="ARBA" id="ARBA00022989"/>
    </source>
</evidence>
<dbReference type="RefSeq" id="WP_274942792.1">
    <property type="nucleotide sequence ID" value="NZ_JANWOI010000001.1"/>
</dbReference>
<gene>
    <name evidence="8" type="ORF">NYP16_03905</name>
</gene>
<reference evidence="8" key="2">
    <citation type="journal article" date="2023" name="Syst. Appl. Microbiol.">
        <title>Govania unica gen. nov., sp. nov., a rare biosphere bacterium that represents a novel family in the class Alphaproteobacteria.</title>
        <authorList>
            <person name="Vandamme P."/>
            <person name="Peeters C."/>
            <person name="Hettiarachchi A."/>
            <person name="Cnockaert M."/>
            <person name="Carlier A."/>
        </authorList>
    </citation>
    <scope>NUCLEOTIDE SEQUENCE</scope>
    <source>
        <strain evidence="8">LMG 31809</strain>
    </source>
</reference>
<dbReference type="Pfam" id="PF00226">
    <property type="entry name" value="DnaJ"/>
    <property type="match status" value="1"/>
</dbReference>
<dbReference type="Gene3D" id="1.10.287.110">
    <property type="entry name" value="DnaJ domain"/>
    <property type="match status" value="1"/>
</dbReference>
<evidence type="ECO:0000256" key="6">
    <source>
        <dbReference type="SAM" id="Phobius"/>
    </source>
</evidence>
<dbReference type="Proteomes" id="UP001141619">
    <property type="component" value="Unassembled WGS sequence"/>
</dbReference>
<feature type="domain" description="J" evidence="7">
    <location>
        <begin position="96"/>
        <end position="149"/>
    </location>
</feature>
<keyword evidence="2 6" id="KW-0812">Transmembrane</keyword>
<keyword evidence="4 6" id="KW-0472">Membrane</keyword>
<dbReference type="InterPro" id="IPR036869">
    <property type="entry name" value="J_dom_sf"/>
</dbReference>
<feature type="transmembrane region" description="Helical" evidence="6">
    <location>
        <begin position="40"/>
        <end position="67"/>
    </location>
</feature>
<reference evidence="8" key="1">
    <citation type="submission" date="2022-08" db="EMBL/GenBank/DDBJ databases">
        <authorList>
            <person name="Vandamme P."/>
            <person name="Hettiarachchi A."/>
            <person name="Peeters C."/>
            <person name="Cnockaert M."/>
            <person name="Carlier A."/>
        </authorList>
    </citation>
    <scope>NUCLEOTIDE SEQUENCE</scope>
    <source>
        <strain evidence="8">LMG 31809</strain>
    </source>
</reference>
<sequence length="149" mass="16047">MPWLLLGVLLLIGGLMLLRWLAYAEPSRLVRQVQVGGSLLLIVAGVGLALSGRIGFALPLIIGAVGFMAPRRFAGMKSGPRKAPPPGKPSGLSRREAYDILGLQPGASDADIREAHRRLILKVHPDHGGSDYLAARINEAKDVLFRRVK</sequence>
<dbReference type="AlphaFoldDB" id="A0A9X3Z6K1"/>
<dbReference type="SUPFAM" id="SSF46565">
    <property type="entry name" value="Chaperone J-domain"/>
    <property type="match status" value="1"/>
</dbReference>
<evidence type="ECO:0000256" key="4">
    <source>
        <dbReference type="ARBA" id="ARBA00023136"/>
    </source>
</evidence>
<proteinExistence type="inferred from homology"/>
<evidence type="ECO:0000256" key="5">
    <source>
        <dbReference type="ARBA" id="ARBA00038105"/>
    </source>
</evidence>
<dbReference type="PANTHER" id="PTHR12763">
    <property type="match status" value="1"/>
</dbReference>
<dbReference type="PROSITE" id="PS50076">
    <property type="entry name" value="DNAJ_2"/>
    <property type="match status" value="1"/>
</dbReference>
<dbReference type="FunFam" id="1.10.287.110:FF:000001">
    <property type="entry name" value="Import inner membrane translocase subunit tim14"/>
    <property type="match status" value="1"/>
</dbReference>
<comment type="similarity">
    <text evidence="5">Belongs to the TIM14 family.</text>
</comment>
<evidence type="ECO:0000259" key="7">
    <source>
        <dbReference type="PROSITE" id="PS50076"/>
    </source>
</evidence>
<organism evidence="8 9">
    <name type="scientific">Govanella unica</name>
    <dbReference type="NCBI Taxonomy" id="2975056"/>
    <lineage>
        <taxon>Bacteria</taxon>
        <taxon>Pseudomonadati</taxon>
        <taxon>Pseudomonadota</taxon>
        <taxon>Alphaproteobacteria</taxon>
        <taxon>Emcibacterales</taxon>
        <taxon>Govanellaceae</taxon>
        <taxon>Govanella</taxon>
    </lineage>
</organism>
<dbReference type="GO" id="GO:0016020">
    <property type="term" value="C:membrane"/>
    <property type="evidence" value="ECO:0007669"/>
    <property type="project" value="UniProtKB-SubCell"/>
</dbReference>